<gene>
    <name evidence="2" type="ORF">Dsin_012609</name>
</gene>
<dbReference type="Proteomes" id="UP001281410">
    <property type="component" value="Unassembled WGS sequence"/>
</dbReference>
<keyword evidence="3" id="KW-1185">Reference proteome</keyword>
<sequence length="91" mass="10893">MVVEEDNDLKVGMEVQSDSEAYILYNSYALRKWFNVRKWRIRKDGSNNIRQREFVCSKQGFYMDEEPRDQDKAMKNAIAKIFPNARHRLCT</sequence>
<dbReference type="InterPro" id="IPR004330">
    <property type="entry name" value="FAR1_DNA_bnd_dom"/>
</dbReference>
<evidence type="ECO:0000313" key="3">
    <source>
        <dbReference type="Proteomes" id="UP001281410"/>
    </source>
</evidence>
<comment type="caution">
    <text evidence="2">The sequence shown here is derived from an EMBL/GenBank/DDBJ whole genome shotgun (WGS) entry which is preliminary data.</text>
</comment>
<reference evidence="2" key="1">
    <citation type="journal article" date="2023" name="Plant J.">
        <title>Genome sequences and population genomics provide insights into the demographic history, inbreeding, and mutation load of two 'living fossil' tree species of Dipteronia.</title>
        <authorList>
            <person name="Feng Y."/>
            <person name="Comes H.P."/>
            <person name="Chen J."/>
            <person name="Zhu S."/>
            <person name="Lu R."/>
            <person name="Zhang X."/>
            <person name="Li P."/>
            <person name="Qiu J."/>
            <person name="Olsen K.M."/>
            <person name="Qiu Y."/>
        </authorList>
    </citation>
    <scope>NUCLEOTIDE SEQUENCE</scope>
    <source>
        <strain evidence="2">NBL</strain>
    </source>
</reference>
<evidence type="ECO:0000259" key="1">
    <source>
        <dbReference type="Pfam" id="PF03101"/>
    </source>
</evidence>
<evidence type="ECO:0000313" key="2">
    <source>
        <dbReference type="EMBL" id="KAK3218639.1"/>
    </source>
</evidence>
<name>A0AAE0AJJ9_9ROSI</name>
<dbReference type="PANTHER" id="PTHR47718">
    <property type="entry name" value="OS01G0519700 PROTEIN"/>
    <property type="match status" value="1"/>
</dbReference>
<dbReference type="EMBL" id="JANJYJ010000004">
    <property type="protein sequence ID" value="KAK3218639.1"/>
    <property type="molecule type" value="Genomic_DNA"/>
</dbReference>
<feature type="domain" description="FAR1" evidence="1">
    <location>
        <begin position="24"/>
        <end position="76"/>
    </location>
</feature>
<organism evidence="2 3">
    <name type="scientific">Dipteronia sinensis</name>
    <dbReference type="NCBI Taxonomy" id="43782"/>
    <lineage>
        <taxon>Eukaryota</taxon>
        <taxon>Viridiplantae</taxon>
        <taxon>Streptophyta</taxon>
        <taxon>Embryophyta</taxon>
        <taxon>Tracheophyta</taxon>
        <taxon>Spermatophyta</taxon>
        <taxon>Magnoliopsida</taxon>
        <taxon>eudicotyledons</taxon>
        <taxon>Gunneridae</taxon>
        <taxon>Pentapetalae</taxon>
        <taxon>rosids</taxon>
        <taxon>malvids</taxon>
        <taxon>Sapindales</taxon>
        <taxon>Sapindaceae</taxon>
        <taxon>Hippocastanoideae</taxon>
        <taxon>Acereae</taxon>
        <taxon>Dipteronia</taxon>
    </lineage>
</organism>
<dbReference type="AlphaFoldDB" id="A0AAE0AJJ9"/>
<proteinExistence type="predicted"/>
<accession>A0AAE0AJJ9</accession>
<dbReference type="Pfam" id="PF03101">
    <property type="entry name" value="FAR1"/>
    <property type="match status" value="1"/>
</dbReference>
<protein>
    <recommendedName>
        <fullName evidence="1">FAR1 domain-containing protein</fullName>
    </recommendedName>
</protein>